<dbReference type="InterPro" id="IPR029058">
    <property type="entry name" value="AB_hydrolase_fold"/>
</dbReference>
<sequence>MHRTALDDYIQQPDNSWEWTLEGEAWQNVADVPSAKVKLYQVSMVSQTWSAAMKYGVSEPVWRHRLMIYRPEVVRSEKAFLFIDGGTRYPRDPEHGDVTYDVFNQVDFAKIAATTGAVVVDLKDVPNQYLRFADGKPRKEDDLIAWTWYHYLKDSEESAALLLQFPMVKSAVRAMDTVQAVLSYKGIDVERFVLAGASKRGWTAWLTAAVDKRTDSLIPVVIDILKSEAFIDHVYKAHQGPIPALSDYYAPEHDVFSYVHTPEMYRLLMLVDPYRYRDRLNMPKYIVTASGDDFFPPDSAKLYVQELVGPTWIRTFPNSRHYVFRDPGGLARATDTFEAFFGARVENRTLPDVNWRRPGVGRLAASMPVCPKRAVLWQVTNPEARDFRMTALSQNGLQYKPENVEIERVEPCQFSIDIESPKSGWTAWFVELAFDNAPYPDMVVTSSVSVIPDLYPGSSYTGDNQSGSMGAKG</sequence>
<dbReference type="EMBL" id="BAABFL010000464">
    <property type="protein sequence ID" value="GAA4651877.1"/>
    <property type="molecule type" value="Genomic_DNA"/>
</dbReference>
<evidence type="ECO:0000313" key="1">
    <source>
        <dbReference type="EMBL" id="GAA4651877.1"/>
    </source>
</evidence>
<dbReference type="SUPFAM" id="SSF53474">
    <property type="entry name" value="alpha/beta-Hydrolases"/>
    <property type="match status" value="1"/>
</dbReference>
<dbReference type="Proteomes" id="UP001500604">
    <property type="component" value="Unassembled WGS sequence"/>
</dbReference>
<comment type="caution">
    <text evidence="1">The sequence shown here is derived from an EMBL/GenBank/DDBJ whole genome shotgun (WGS) entry which is preliminary data.</text>
</comment>
<organism evidence="1 2">
    <name type="scientific">Kistimonas scapharcae</name>
    <dbReference type="NCBI Taxonomy" id="1036133"/>
    <lineage>
        <taxon>Bacteria</taxon>
        <taxon>Pseudomonadati</taxon>
        <taxon>Pseudomonadota</taxon>
        <taxon>Gammaproteobacteria</taxon>
        <taxon>Oceanospirillales</taxon>
        <taxon>Endozoicomonadaceae</taxon>
        <taxon>Kistimonas</taxon>
    </lineage>
</organism>
<dbReference type="PANTHER" id="PTHR31497">
    <property type="entry name" value="AUTOCRINE PROLIFERATION REPRESSOR PROTEIN A"/>
    <property type="match status" value="1"/>
</dbReference>
<dbReference type="PANTHER" id="PTHR31497:SF0">
    <property type="entry name" value="AUTOCRINE PROLIFERATION REPRESSOR PROTEIN A"/>
    <property type="match status" value="1"/>
</dbReference>
<dbReference type="Pfam" id="PF10142">
    <property type="entry name" value="PhoPQ_related"/>
    <property type="match status" value="1"/>
</dbReference>
<dbReference type="PIRSF" id="PIRSF014728">
    <property type="entry name" value="PqaA"/>
    <property type="match status" value="1"/>
</dbReference>
<dbReference type="InterPro" id="IPR009199">
    <property type="entry name" value="PhoPQ-act_pathogen-rel_PqaA"/>
</dbReference>
<accession>A0ABP8V7V4</accession>
<gene>
    <name evidence="1" type="ORF">GCM10023116_41610</name>
</gene>
<protein>
    <submittedName>
        <fullName evidence="1">PhoPQ-activated pathogenicity-related family protein</fullName>
    </submittedName>
</protein>
<name>A0ABP8V7V4_9GAMM</name>
<dbReference type="Gene3D" id="3.40.50.1820">
    <property type="entry name" value="alpha/beta hydrolase"/>
    <property type="match status" value="1"/>
</dbReference>
<proteinExistence type="predicted"/>
<keyword evidence="2" id="KW-1185">Reference proteome</keyword>
<evidence type="ECO:0000313" key="2">
    <source>
        <dbReference type="Proteomes" id="UP001500604"/>
    </source>
</evidence>
<reference evidence="2" key="1">
    <citation type="journal article" date="2019" name="Int. J. Syst. Evol. Microbiol.">
        <title>The Global Catalogue of Microorganisms (GCM) 10K type strain sequencing project: providing services to taxonomists for standard genome sequencing and annotation.</title>
        <authorList>
            <consortium name="The Broad Institute Genomics Platform"/>
            <consortium name="The Broad Institute Genome Sequencing Center for Infectious Disease"/>
            <person name="Wu L."/>
            <person name="Ma J."/>
        </authorList>
    </citation>
    <scope>NUCLEOTIDE SEQUENCE [LARGE SCALE GENOMIC DNA]</scope>
    <source>
        <strain evidence="2">JCM 17805</strain>
    </source>
</reference>